<feature type="domain" description="RNA-binding S4" evidence="2">
    <location>
        <begin position="214"/>
        <end position="276"/>
    </location>
</feature>
<dbReference type="AlphaFoldDB" id="A0A5B8MEP1"/>
<dbReference type="Pfam" id="PF01479">
    <property type="entry name" value="S4"/>
    <property type="match status" value="1"/>
</dbReference>
<dbReference type="InterPro" id="IPR012677">
    <property type="entry name" value="Nucleotide-bd_a/b_plait_sf"/>
</dbReference>
<accession>A0A5B8MEP1</accession>
<dbReference type="InterPro" id="IPR002942">
    <property type="entry name" value="S4_RNA-bd"/>
</dbReference>
<evidence type="ECO:0000313" key="3">
    <source>
        <dbReference type="EMBL" id="QDZ18731.1"/>
    </source>
</evidence>
<dbReference type="Gene3D" id="3.30.70.330">
    <property type="match status" value="1"/>
</dbReference>
<dbReference type="PROSITE" id="PS50889">
    <property type="entry name" value="S4"/>
    <property type="match status" value="1"/>
</dbReference>
<dbReference type="CDD" id="cd00165">
    <property type="entry name" value="S4"/>
    <property type="match status" value="1"/>
</dbReference>
<evidence type="ECO:0000256" key="1">
    <source>
        <dbReference type="PROSITE-ProRule" id="PRU00182"/>
    </source>
</evidence>
<dbReference type="Proteomes" id="UP000316726">
    <property type="component" value="Chromosome 2"/>
</dbReference>
<name>A0A5B8MEP1_9CHLO</name>
<dbReference type="SMART" id="SM00363">
    <property type="entry name" value="S4"/>
    <property type="match status" value="1"/>
</dbReference>
<dbReference type="SUPFAM" id="SSF55174">
    <property type="entry name" value="Alpha-L RNA-binding motif"/>
    <property type="match status" value="1"/>
</dbReference>
<dbReference type="STRING" id="1764295.A0A5B8MEP1"/>
<keyword evidence="1" id="KW-0694">RNA-binding</keyword>
<reference evidence="3 4" key="1">
    <citation type="submission" date="2018-07" db="EMBL/GenBank/DDBJ databases">
        <title>The complete nuclear genome of the prasinophyte Chloropicon primus (CCMP1205).</title>
        <authorList>
            <person name="Pombert J.-F."/>
            <person name="Otis C."/>
            <person name="Turmel M."/>
            <person name="Lemieux C."/>
        </authorList>
    </citation>
    <scope>NUCLEOTIDE SEQUENCE [LARGE SCALE GENOMIC DNA]</scope>
    <source>
        <strain evidence="3 4">CCMP1205</strain>
    </source>
</reference>
<dbReference type="PANTHER" id="PTHR13633:SF3">
    <property type="entry name" value="MITOCHONDRIAL TRANSCRIPTION RESCUE FACTOR 1"/>
    <property type="match status" value="1"/>
</dbReference>
<gene>
    <name evidence="3" type="ORF">A3770_02p12490</name>
</gene>
<protein>
    <submittedName>
        <fullName evidence="3">S4 RNA-binding domain-containing protein</fullName>
    </submittedName>
</protein>
<evidence type="ECO:0000313" key="4">
    <source>
        <dbReference type="Proteomes" id="UP000316726"/>
    </source>
</evidence>
<keyword evidence="4" id="KW-1185">Reference proteome</keyword>
<dbReference type="InterPro" id="IPR036986">
    <property type="entry name" value="S4_RNA-bd_sf"/>
</dbReference>
<dbReference type="Gene3D" id="3.10.290.10">
    <property type="entry name" value="RNA-binding S4 domain"/>
    <property type="match status" value="1"/>
</dbReference>
<dbReference type="EMBL" id="CP031035">
    <property type="protein sequence ID" value="QDZ18731.1"/>
    <property type="molecule type" value="Genomic_DNA"/>
</dbReference>
<proteinExistence type="predicted"/>
<dbReference type="InterPro" id="IPR040591">
    <property type="entry name" value="RqcP2_RBD"/>
</dbReference>
<dbReference type="PANTHER" id="PTHR13633">
    <property type="entry name" value="MITOCHONDRIAL TRANSCRIPTION RESCUE FACTOR 1"/>
    <property type="match status" value="1"/>
</dbReference>
<dbReference type="OrthoDB" id="4150at2759"/>
<evidence type="ECO:0000259" key="2">
    <source>
        <dbReference type="SMART" id="SM00363"/>
    </source>
</evidence>
<sequence length="289" mass="31830">MRLVTKASSRGGESRKDLVLKFAGRAERAAERYQTSVTPFLPLATWRDLEQYFKRRADVACVATGGYEEAERRLVVLGRPELVQAKTGVELGGEGETRWEEDYVACLSINGNFKFDEKKRSHRHVLGSILGCGIGREVVGDVLVPPQGSSVDETDLTIHAIVSADMSDFLEHSLTRIGRVPVKSTRVPLSEVVNLPSSNSGSEDNAVMRTCSSSRIDAVASASFKISRSKVVEAVKKGEIQLNWEPCTKPGTVVSKGDVITFRGRGRSRILSLEVNRRDRTVVEFCLFT</sequence>
<organism evidence="3 4">
    <name type="scientific">Chloropicon primus</name>
    <dbReference type="NCBI Taxonomy" id="1764295"/>
    <lineage>
        <taxon>Eukaryota</taxon>
        <taxon>Viridiplantae</taxon>
        <taxon>Chlorophyta</taxon>
        <taxon>Chloropicophyceae</taxon>
        <taxon>Chloropicales</taxon>
        <taxon>Chloropicaceae</taxon>
        <taxon>Chloropicon</taxon>
    </lineage>
</organism>
<dbReference type="Pfam" id="PF17774">
    <property type="entry name" value="YlmH_RBD"/>
    <property type="match status" value="1"/>
</dbReference>
<dbReference type="Gene3D" id="3.30.1370.160">
    <property type="match status" value="1"/>
</dbReference>
<dbReference type="GO" id="GO:0003723">
    <property type="term" value="F:RNA binding"/>
    <property type="evidence" value="ECO:0007669"/>
    <property type="project" value="UniProtKB-KW"/>
</dbReference>